<organism evidence="11 12">
    <name type="scientific">Candidatus Niyogibacteria bacterium RIFCSPLOWO2_02_FULL_45_13</name>
    <dbReference type="NCBI Taxonomy" id="1801725"/>
    <lineage>
        <taxon>Bacteria</taxon>
        <taxon>Candidatus Niyogiibacteriota</taxon>
    </lineage>
</organism>
<dbReference type="GO" id="GO:0070401">
    <property type="term" value="F:NADP+ binding"/>
    <property type="evidence" value="ECO:0007669"/>
    <property type="project" value="UniProtKB-ARBA"/>
</dbReference>
<keyword evidence="4 8" id="KW-0554">One-carbon metabolism</keyword>
<accession>A0A1G2EXN4</accession>
<reference evidence="11 12" key="1">
    <citation type="journal article" date="2016" name="Nat. Commun.">
        <title>Thousands of microbial genomes shed light on interconnected biogeochemical processes in an aquifer system.</title>
        <authorList>
            <person name="Anantharaman K."/>
            <person name="Brown C.T."/>
            <person name="Hug L.A."/>
            <person name="Sharon I."/>
            <person name="Castelle C.J."/>
            <person name="Probst A.J."/>
            <person name="Thomas B.C."/>
            <person name="Singh A."/>
            <person name="Wilkins M.J."/>
            <person name="Karaoz U."/>
            <person name="Brodie E.L."/>
            <person name="Williams K.H."/>
            <person name="Hubbard S.S."/>
            <person name="Banfield J.F."/>
        </authorList>
    </citation>
    <scope>NUCLEOTIDE SEQUENCE [LARGE SCALE GENOMIC DNA]</scope>
</reference>
<dbReference type="PANTHER" id="PTHR48069">
    <property type="entry name" value="DIHYDROFOLATE REDUCTASE"/>
    <property type="match status" value="1"/>
</dbReference>
<protein>
    <recommendedName>
        <fullName evidence="3 8">Dihydrofolate reductase</fullName>
        <ecNumber evidence="3 8">1.5.1.3</ecNumber>
    </recommendedName>
</protein>
<dbReference type="GO" id="GO:0046654">
    <property type="term" value="P:tetrahydrofolate biosynthetic process"/>
    <property type="evidence" value="ECO:0007669"/>
    <property type="project" value="UniProtKB-UniPathway"/>
</dbReference>
<evidence type="ECO:0000313" key="11">
    <source>
        <dbReference type="EMBL" id="OGZ30565.1"/>
    </source>
</evidence>
<dbReference type="UniPathway" id="UPA00077">
    <property type="reaction ID" value="UER00158"/>
</dbReference>
<comment type="function">
    <text evidence="7 8">Key enzyme in folate metabolism. Catalyzes an essential reaction for de novo glycine and purine synthesis, and for DNA precursor synthesis.</text>
</comment>
<evidence type="ECO:0000256" key="6">
    <source>
        <dbReference type="ARBA" id="ARBA00023002"/>
    </source>
</evidence>
<evidence type="ECO:0000259" key="10">
    <source>
        <dbReference type="PROSITE" id="PS51330"/>
    </source>
</evidence>
<dbReference type="InterPro" id="IPR012259">
    <property type="entry name" value="DHFR"/>
</dbReference>
<dbReference type="CDD" id="cd00209">
    <property type="entry name" value="DHFR"/>
    <property type="match status" value="1"/>
</dbReference>
<dbReference type="EC" id="1.5.1.3" evidence="3 8"/>
<dbReference type="PIRSF" id="PIRSF000194">
    <property type="entry name" value="DHFR"/>
    <property type="match status" value="1"/>
</dbReference>
<comment type="catalytic activity">
    <reaction evidence="8">
        <text>(6S)-5,6,7,8-tetrahydrofolate + NADP(+) = 7,8-dihydrofolate + NADPH + H(+)</text>
        <dbReference type="Rhea" id="RHEA:15009"/>
        <dbReference type="ChEBI" id="CHEBI:15378"/>
        <dbReference type="ChEBI" id="CHEBI:57451"/>
        <dbReference type="ChEBI" id="CHEBI:57453"/>
        <dbReference type="ChEBI" id="CHEBI:57783"/>
        <dbReference type="ChEBI" id="CHEBI:58349"/>
        <dbReference type="EC" id="1.5.1.3"/>
    </reaction>
</comment>
<feature type="domain" description="DHFR" evidence="10">
    <location>
        <begin position="2"/>
        <end position="160"/>
    </location>
</feature>
<dbReference type="InterPro" id="IPR001796">
    <property type="entry name" value="DHFR_dom"/>
</dbReference>
<dbReference type="Gene3D" id="3.40.430.10">
    <property type="entry name" value="Dihydrofolate Reductase, subunit A"/>
    <property type="match status" value="1"/>
</dbReference>
<dbReference type="InterPro" id="IPR024072">
    <property type="entry name" value="DHFR-like_dom_sf"/>
</dbReference>
<dbReference type="AlphaFoldDB" id="A0A1G2EXN4"/>
<dbReference type="SUPFAM" id="SSF53597">
    <property type="entry name" value="Dihydrofolate reductase-like"/>
    <property type="match status" value="1"/>
</dbReference>
<dbReference type="GO" id="GO:0004146">
    <property type="term" value="F:dihydrofolate reductase activity"/>
    <property type="evidence" value="ECO:0007669"/>
    <property type="project" value="UniProtKB-EC"/>
</dbReference>
<name>A0A1G2EXN4_9BACT</name>
<gene>
    <name evidence="11" type="ORF">A3J00_03795</name>
</gene>
<comment type="caution">
    <text evidence="11">The sequence shown here is derived from an EMBL/GenBank/DDBJ whole genome shotgun (WGS) entry which is preliminary data.</text>
</comment>
<evidence type="ECO:0000256" key="9">
    <source>
        <dbReference type="RuleBase" id="RU004474"/>
    </source>
</evidence>
<comment type="similarity">
    <text evidence="2 8 9">Belongs to the dihydrofolate reductase family.</text>
</comment>
<dbReference type="GO" id="GO:0005829">
    <property type="term" value="C:cytosol"/>
    <property type="evidence" value="ECO:0007669"/>
    <property type="project" value="TreeGrafter"/>
</dbReference>
<dbReference type="FunFam" id="3.40.430.10:FF:000001">
    <property type="entry name" value="Dihydrofolate reductase"/>
    <property type="match status" value="1"/>
</dbReference>
<dbReference type="Proteomes" id="UP000178428">
    <property type="component" value="Unassembled WGS sequence"/>
</dbReference>
<evidence type="ECO:0000256" key="1">
    <source>
        <dbReference type="ARBA" id="ARBA00004903"/>
    </source>
</evidence>
<keyword evidence="6 8" id="KW-0560">Oxidoreductase</keyword>
<evidence type="ECO:0000313" key="12">
    <source>
        <dbReference type="Proteomes" id="UP000178428"/>
    </source>
</evidence>
<sequence length="163" mass="18310">MRISIIAAVAKNGVIGKNNSLPWNLPSDMKKFKELTIGKPVIMGRKTFESIGKPLAGRVNIILTRNSDFNAEGVAIVHSPEEALQLVADQDEIMIIGGESVYGQFLPRASRIYLTRVDSDFDGDSFFPPMDLDSWTEVIRETKEPDEKNAHRHTFFVYDKKTP</sequence>
<dbReference type="InterPro" id="IPR017925">
    <property type="entry name" value="DHFR_CS"/>
</dbReference>
<evidence type="ECO:0000256" key="7">
    <source>
        <dbReference type="ARBA" id="ARBA00025067"/>
    </source>
</evidence>
<dbReference type="GO" id="GO:0006730">
    <property type="term" value="P:one-carbon metabolic process"/>
    <property type="evidence" value="ECO:0007669"/>
    <property type="project" value="UniProtKB-KW"/>
</dbReference>
<dbReference type="GO" id="GO:0046452">
    <property type="term" value="P:dihydrofolate metabolic process"/>
    <property type="evidence" value="ECO:0007669"/>
    <property type="project" value="TreeGrafter"/>
</dbReference>
<dbReference type="EMBL" id="MHMR01000019">
    <property type="protein sequence ID" value="OGZ30565.1"/>
    <property type="molecule type" value="Genomic_DNA"/>
</dbReference>
<evidence type="ECO:0000256" key="2">
    <source>
        <dbReference type="ARBA" id="ARBA00009539"/>
    </source>
</evidence>
<comment type="pathway">
    <text evidence="1 8">Cofactor biosynthesis; tetrahydrofolate biosynthesis; 5,6,7,8-tetrahydrofolate from 7,8-dihydrofolate: step 1/1.</text>
</comment>
<dbReference type="PROSITE" id="PS00075">
    <property type="entry name" value="DHFR_1"/>
    <property type="match status" value="1"/>
</dbReference>
<dbReference type="GO" id="GO:0046655">
    <property type="term" value="P:folic acid metabolic process"/>
    <property type="evidence" value="ECO:0007669"/>
    <property type="project" value="TreeGrafter"/>
</dbReference>
<keyword evidence="5 8" id="KW-0521">NADP</keyword>
<proteinExistence type="inferred from homology"/>
<dbReference type="PRINTS" id="PR00070">
    <property type="entry name" value="DHFR"/>
</dbReference>
<dbReference type="NCBIfam" id="NF008037">
    <property type="entry name" value="PRK10769.1"/>
    <property type="match status" value="1"/>
</dbReference>
<dbReference type="Pfam" id="PF00186">
    <property type="entry name" value="DHFR_1"/>
    <property type="match status" value="1"/>
</dbReference>
<dbReference type="PANTHER" id="PTHR48069:SF3">
    <property type="entry name" value="DIHYDROFOLATE REDUCTASE"/>
    <property type="match status" value="1"/>
</dbReference>
<evidence type="ECO:0000256" key="5">
    <source>
        <dbReference type="ARBA" id="ARBA00022857"/>
    </source>
</evidence>
<dbReference type="PROSITE" id="PS51330">
    <property type="entry name" value="DHFR_2"/>
    <property type="match status" value="1"/>
</dbReference>
<evidence type="ECO:0000256" key="3">
    <source>
        <dbReference type="ARBA" id="ARBA00012856"/>
    </source>
</evidence>
<dbReference type="STRING" id="1801725.A3J00_03795"/>
<evidence type="ECO:0000256" key="4">
    <source>
        <dbReference type="ARBA" id="ARBA00022563"/>
    </source>
</evidence>
<evidence type="ECO:0000256" key="8">
    <source>
        <dbReference type="PIRNR" id="PIRNR000194"/>
    </source>
</evidence>